<gene>
    <name evidence="2" type="ORF">SAMN02745124_01479</name>
</gene>
<name>A0A1M5V4Q3_9BACT</name>
<feature type="domain" description="PPM-type phosphatase" evidence="1">
    <location>
        <begin position="1"/>
        <end position="206"/>
    </location>
</feature>
<evidence type="ECO:0000313" key="3">
    <source>
        <dbReference type="Proteomes" id="UP000184139"/>
    </source>
</evidence>
<keyword evidence="3" id="KW-1185">Reference proteome</keyword>
<dbReference type="EMBL" id="FQXS01000007">
    <property type="protein sequence ID" value="SHH70138.1"/>
    <property type="molecule type" value="Genomic_DNA"/>
</dbReference>
<dbReference type="SMART" id="SM00331">
    <property type="entry name" value="PP2C_SIG"/>
    <property type="match status" value="1"/>
</dbReference>
<dbReference type="InterPro" id="IPR036457">
    <property type="entry name" value="PPM-type-like_dom_sf"/>
</dbReference>
<evidence type="ECO:0000259" key="1">
    <source>
        <dbReference type="PROSITE" id="PS51746"/>
    </source>
</evidence>
<dbReference type="Proteomes" id="UP000184139">
    <property type="component" value="Unassembled WGS sequence"/>
</dbReference>
<evidence type="ECO:0000313" key="2">
    <source>
        <dbReference type="EMBL" id="SHH70138.1"/>
    </source>
</evidence>
<dbReference type="SMART" id="SM00332">
    <property type="entry name" value="PP2Cc"/>
    <property type="match status" value="1"/>
</dbReference>
<dbReference type="AlphaFoldDB" id="A0A1M5V4Q3"/>
<organism evidence="2 3">
    <name type="scientific">Desulfofustis glycolicus DSM 9705</name>
    <dbReference type="NCBI Taxonomy" id="1121409"/>
    <lineage>
        <taxon>Bacteria</taxon>
        <taxon>Pseudomonadati</taxon>
        <taxon>Thermodesulfobacteriota</taxon>
        <taxon>Desulfobulbia</taxon>
        <taxon>Desulfobulbales</taxon>
        <taxon>Desulfocapsaceae</taxon>
        <taxon>Desulfofustis</taxon>
    </lineage>
</organism>
<protein>
    <submittedName>
        <fullName evidence="2">Protein phosphatase</fullName>
    </submittedName>
</protein>
<dbReference type="Pfam" id="PF13672">
    <property type="entry name" value="PP2C_2"/>
    <property type="match status" value="1"/>
</dbReference>
<dbReference type="InterPro" id="IPR001932">
    <property type="entry name" value="PPM-type_phosphatase-like_dom"/>
</dbReference>
<dbReference type="CDD" id="cd00143">
    <property type="entry name" value="PP2Cc"/>
    <property type="match status" value="1"/>
</dbReference>
<reference evidence="2 3" key="1">
    <citation type="submission" date="2016-11" db="EMBL/GenBank/DDBJ databases">
        <authorList>
            <person name="Jaros S."/>
            <person name="Januszkiewicz K."/>
            <person name="Wedrychowicz H."/>
        </authorList>
    </citation>
    <scope>NUCLEOTIDE SEQUENCE [LARGE SCALE GENOMIC DNA]</scope>
    <source>
        <strain evidence="2 3">DSM 9705</strain>
    </source>
</reference>
<accession>A0A1M5V4Q3</accession>
<dbReference type="Gene3D" id="3.60.40.10">
    <property type="entry name" value="PPM-type phosphatase domain"/>
    <property type="match status" value="1"/>
</dbReference>
<dbReference type="SUPFAM" id="SSF81606">
    <property type="entry name" value="PP2C-like"/>
    <property type="match status" value="1"/>
</dbReference>
<dbReference type="STRING" id="1121409.SAMN02745124_01479"/>
<sequence length="206" mass="21996">MLLAVSDGMGGHPAGDIAAADILRSLTNWPKERFHPLPFLIDAVARAESTILGRVAQNTDLTGMGATVTAAIIQARKIFWVHVGDTRLYLLRDGQLQQITRDHSFLQDFIDDGTYTPQQAAEHPMAHMLDQCVGCADTVPDSGSFSLAAGDILLLCSDGVYRPLGEAEMGALLSPAREAVDQIDNLLEAAVRAGSRDDVTAVVAVT</sequence>
<dbReference type="PROSITE" id="PS51746">
    <property type="entry name" value="PPM_2"/>
    <property type="match status" value="1"/>
</dbReference>
<proteinExistence type="predicted"/>